<dbReference type="GO" id="GO:0016832">
    <property type="term" value="F:aldehyde-lyase activity"/>
    <property type="evidence" value="ECO:0007669"/>
    <property type="project" value="InterPro"/>
</dbReference>
<accession>A6LQ96</accession>
<reference evidence="5 6" key="2">
    <citation type="journal article" date="2011" name="BMC Genomics">
        <title>Single-nucleotide resolution analysis of the transcriptome structure of Clostridium beijerinckii NCIMB 8052 using RNA-Seq.</title>
        <authorList>
            <person name="Wang Y."/>
            <person name="Li X."/>
            <person name="Mao Y."/>
            <person name="Blaschek H.P."/>
        </authorList>
    </citation>
    <scope>NUCLEOTIDE SEQUENCE [LARGE SCALE GENOMIC DNA]</scope>
    <source>
        <strain evidence="6">ATCC 51743 / NCIMB 8052</strain>
    </source>
</reference>
<dbReference type="GO" id="GO:0005975">
    <property type="term" value="P:carbohydrate metabolic process"/>
    <property type="evidence" value="ECO:0007669"/>
    <property type="project" value="InterPro"/>
</dbReference>
<dbReference type="SUPFAM" id="SSF51569">
    <property type="entry name" value="Aldolase"/>
    <property type="match status" value="1"/>
</dbReference>
<evidence type="ECO:0000256" key="3">
    <source>
        <dbReference type="ARBA" id="ARBA00022679"/>
    </source>
</evidence>
<dbReference type="InterPro" id="IPR033919">
    <property type="entry name" value="TSA/FSA_arc/bac"/>
</dbReference>
<dbReference type="PROSITE" id="PS01054">
    <property type="entry name" value="TRANSALDOLASE_1"/>
    <property type="match status" value="1"/>
</dbReference>
<dbReference type="EC" id="2.2.1.2" evidence="5"/>
<dbReference type="InterPro" id="IPR018225">
    <property type="entry name" value="Transaldolase_AS"/>
</dbReference>
<evidence type="ECO:0000313" key="6">
    <source>
        <dbReference type="Proteomes" id="UP000000565"/>
    </source>
</evidence>
<name>A6LQ96_CLOB8</name>
<keyword evidence="3 5" id="KW-0808">Transferase</keyword>
<dbReference type="eggNOG" id="COG0176">
    <property type="taxonomic scope" value="Bacteria"/>
</dbReference>
<dbReference type="InterPro" id="IPR013785">
    <property type="entry name" value="Aldolase_TIM"/>
</dbReference>
<keyword evidence="2" id="KW-0963">Cytoplasm</keyword>
<dbReference type="Pfam" id="PF00923">
    <property type="entry name" value="TAL_FSA"/>
    <property type="match status" value="1"/>
</dbReference>
<dbReference type="KEGG" id="cbe:Cbei_0338"/>
<protein>
    <submittedName>
        <fullName evidence="5">Transaldolase</fullName>
        <ecNumber evidence="5">2.2.1.2</ecNumber>
    </submittedName>
</protein>
<reference evidence="5 6" key="3">
    <citation type="journal article" date="2012" name="BMC Genomics">
        <title>Genome-wide dynamic transcriptional profiling in clostridium beijerinckii NCIMB 8052 using single-nucleotide resolution RNA-Seq.</title>
        <authorList>
            <person name="Wang Y."/>
            <person name="Li X."/>
            <person name="Mao Y."/>
            <person name="Blaschek H.P."/>
        </authorList>
    </citation>
    <scope>NUCLEOTIDE SEQUENCE [LARGE SCALE GENOMIC DNA]</scope>
    <source>
        <strain evidence="6">ATCC 51743 / NCIMB 8052</strain>
    </source>
</reference>
<dbReference type="FunFam" id="3.20.20.70:FF:000018">
    <property type="entry name" value="Probable transaldolase"/>
    <property type="match status" value="1"/>
</dbReference>
<dbReference type="Proteomes" id="UP000000565">
    <property type="component" value="Chromosome"/>
</dbReference>
<evidence type="ECO:0000256" key="2">
    <source>
        <dbReference type="ARBA" id="ARBA00022490"/>
    </source>
</evidence>
<comment type="subcellular location">
    <subcellularLocation>
        <location evidence="1">Cytoplasm</location>
    </subcellularLocation>
</comment>
<keyword evidence="4" id="KW-0704">Schiff base</keyword>
<dbReference type="GO" id="GO:0005737">
    <property type="term" value="C:cytoplasm"/>
    <property type="evidence" value="ECO:0007669"/>
    <property type="project" value="UniProtKB-SubCell"/>
</dbReference>
<dbReference type="Gene3D" id="3.20.20.70">
    <property type="entry name" value="Aldolase class I"/>
    <property type="match status" value="1"/>
</dbReference>
<dbReference type="AlphaFoldDB" id="A6LQ96"/>
<dbReference type="InterPro" id="IPR001585">
    <property type="entry name" value="TAL/FSA"/>
</dbReference>
<evidence type="ECO:0000313" key="5">
    <source>
        <dbReference type="EMBL" id="ABR32526.1"/>
    </source>
</evidence>
<reference evidence="5 6" key="1">
    <citation type="submission" date="2007-06" db="EMBL/GenBank/DDBJ databases">
        <title>Complete sequence of Clostridium beijerinckii NCIMB 8052.</title>
        <authorList>
            <consortium name="US DOE Joint Genome Institute"/>
            <person name="Copeland A."/>
            <person name="Lucas S."/>
            <person name="Lapidus A."/>
            <person name="Barry K."/>
            <person name="Detter J.C."/>
            <person name="Glavina del Rio T."/>
            <person name="Hammon N."/>
            <person name="Israni S."/>
            <person name="Dalin E."/>
            <person name="Tice H."/>
            <person name="Pitluck S."/>
            <person name="Sims D."/>
            <person name="Brettin T."/>
            <person name="Bruce D."/>
            <person name="Tapia R."/>
            <person name="Brainard J."/>
            <person name="Schmutz J."/>
            <person name="Larimer F."/>
            <person name="Land M."/>
            <person name="Hauser L."/>
            <person name="Kyrpides N."/>
            <person name="Mikhailova N."/>
            <person name="Bennet G."/>
            <person name="Cann I."/>
            <person name="Chen J.-S."/>
            <person name="Contreras A.L."/>
            <person name="Jones D."/>
            <person name="Kashket E."/>
            <person name="Mitchell W."/>
            <person name="Stoddard S."/>
            <person name="Schwarz W."/>
            <person name="Qureshi N."/>
            <person name="Young M."/>
            <person name="Shi Z."/>
            <person name="Ezeji T."/>
            <person name="White B."/>
            <person name="Blaschek H."/>
            <person name="Richardson P."/>
        </authorList>
    </citation>
    <scope>NUCLEOTIDE SEQUENCE [LARGE SCALE GENOMIC DNA]</scope>
    <source>
        <strain evidence="6">ATCC 51743 / NCIMB 8052</strain>
    </source>
</reference>
<evidence type="ECO:0000256" key="1">
    <source>
        <dbReference type="ARBA" id="ARBA00004496"/>
    </source>
</evidence>
<organism evidence="5 6">
    <name type="scientific">Clostridium beijerinckii (strain ATCC 51743 / NCIMB 8052)</name>
    <name type="common">Clostridium acetobutylicum</name>
    <dbReference type="NCBI Taxonomy" id="290402"/>
    <lineage>
        <taxon>Bacteria</taxon>
        <taxon>Bacillati</taxon>
        <taxon>Bacillota</taxon>
        <taxon>Clostridia</taxon>
        <taxon>Eubacteriales</taxon>
        <taxon>Clostridiaceae</taxon>
        <taxon>Clostridium</taxon>
    </lineage>
</organism>
<proteinExistence type="predicted"/>
<dbReference type="NCBIfam" id="NF009299">
    <property type="entry name" value="PRK12656.1"/>
    <property type="match status" value="1"/>
</dbReference>
<dbReference type="PANTHER" id="PTHR10683:SF36">
    <property type="entry name" value="TRANSALDOLASE"/>
    <property type="match status" value="1"/>
</dbReference>
<sequence length="248" mass="27475">MHQGKYIVDLDARSGIKGGLSIVKLIIDDVNIEKIKDVFSIFQIDGVTSNPSILHKYGKQPYEILIKIREFIGENSELHVQVISESSEGMLKEAHKIIKELGKNTYVKIPVTRDGLKAIKILRKEEINVTATAIYTQMQAYLAGKAGAQYAAPYVNRIDNLGANGVQVAKDIHDIFEKNNFKTEVLAASFKNSQQVLELCKYGIGAATISPDVIEGLIKNDCVDVAVENFKKDFEILCGQGNTMLNCR</sequence>
<dbReference type="HOGENOM" id="CLU_079764_2_0_9"/>
<dbReference type="GO" id="GO:0004801">
    <property type="term" value="F:transaldolase activity"/>
    <property type="evidence" value="ECO:0007669"/>
    <property type="project" value="UniProtKB-EC"/>
</dbReference>
<dbReference type="PANTHER" id="PTHR10683">
    <property type="entry name" value="TRANSALDOLASE"/>
    <property type="match status" value="1"/>
</dbReference>
<dbReference type="CDD" id="cd00956">
    <property type="entry name" value="Transaldolase_FSA"/>
    <property type="match status" value="1"/>
</dbReference>
<gene>
    <name evidence="5" type="ordered locus">Cbei_0338</name>
</gene>
<evidence type="ECO:0000256" key="4">
    <source>
        <dbReference type="ARBA" id="ARBA00023270"/>
    </source>
</evidence>
<dbReference type="EMBL" id="CP000721">
    <property type="protein sequence ID" value="ABR32526.1"/>
    <property type="molecule type" value="Genomic_DNA"/>
</dbReference>